<sequence>MSTKAKKGAVGAAIVAANQGEMNPTGVQLVFHPRAPPPASPVISLRRHFHQISPLPPPSMIHHPSFTLNTILTSSDATTVLHPSFTSDFAPSPPLPQ</sequence>
<accession>A0A7S0X3V6</accession>
<protein>
    <submittedName>
        <fullName evidence="1">Uncharacterized protein</fullName>
    </submittedName>
</protein>
<organism evidence="1">
    <name type="scientific">Mantoniella antarctica</name>
    <dbReference type="NCBI Taxonomy" id="81844"/>
    <lineage>
        <taxon>Eukaryota</taxon>
        <taxon>Viridiplantae</taxon>
        <taxon>Chlorophyta</taxon>
        <taxon>Mamiellophyceae</taxon>
        <taxon>Mamiellales</taxon>
        <taxon>Mamiellaceae</taxon>
        <taxon>Mantoniella</taxon>
    </lineage>
</organism>
<evidence type="ECO:0000313" key="1">
    <source>
        <dbReference type="EMBL" id="CAD8701278.1"/>
    </source>
</evidence>
<proteinExistence type="predicted"/>
<dbReference type="AlphaFoldDB" id="A0A7S0X3V6"/>
<dbReference type="EMBL" id="HBFC01007057">
    <property type="protein sequence ID" value="CAD8701278.1"/>
    <property type="molecule type" value="Transcribed_RNA"/>
</dbReference>
<gene>
    <name evidence="1" type="ORF">MANT1106_LOCUS3960</name>
</gene>
<name>A0A7S0X3V6_9CHLO</name>
<reference evidence="1" key="1">
    <citation type="submission" date="2021-01" db="EMBL/GenBank/DDBJ databases">
        <authorList>
            <person name="Corre E."/>
            <person name="Pelletier E."/>
            <person name="Niang G."/>
            <person name="Scheremetjew M."/>
            <person name="Finn R."/>
            <person name="Kale V."/>
            <person name="Holt S."/>
            <person name="Cochrane G."/>
            <person name="Meng A."/>
            <person name="Brown T."/>
            <person name="Cohen L."/>
        </authorList>
    </citation>
    <scope>NUCLEOTIDE SEQUENCE</scope>
    <source>
        <strain evidence="1">SL-175</strain>
    </source>
</reference>